<keyword evidence="5" id="KW-0503">Monooxygenase</keyword>
<protein>
    <recommendedName>
        <fullName evidence="6">Lipocalin-like domain-containing protein</fullName>
    </recommendedName>
</protein>
<dbReference type="AlphaFoldDB" id="A0A8H4IN74"/>
<comment type="cofactor">
    <cofactor evidence="1">
        <name>FAD</name>
        <dbReference type="ChEBI" id="CHEBI:57692"/>
    </cofactor>
</comment>
<dbReference type="SUPFAM" id="SSF51905">
    <property type="entry name" value="FAD/NAD(P)-binding domain"/>
    <property type="match status" value="1"/>
</dbReference>
<dbReference type="EMBL" id="WWBZ02000062">
    <property type="protein sequence ID" value="KAF4303349.1"/>
    <property type="molecule type" value="Genomic_DNA"/>
</dbReference>
<name>A0A8H4IN74_9PEZI</name>
<keyword evidence="3" id="KW-0274">FAD</keyword>
<dbReference type="InterPro" id="IPR024311">
    <property type="entry name" value="Lipocalin-like"/>
</dbReference>
<dbReference type="Proteomes" id="UP000572817">
    <property type="component" value="Unassembled WGS sequence"/>
</dbReference>
<organism evidence="7 8">
    <name type="scientific">Botryosphaeria dothidea</name>
    <dbReference type="NCBI Taxonomy" id="55169"/>
    <lineage>
        <taxon>Eukaryota</taxon>
        <taxon>Fungi</taxon>
        <taxon>Dikarya</taxon>
        <taxon>Ascomycota</taxon>
        <taxon>Pezizomycotina</taxon>
        <taxon>Dothideomycetes</taxon>
        <taxon>Dothideomycetes incertae sedis</taxon>
        <taxon>Botryosphaeriales</taxon>
        <taxon>Botryosphaeriaceae</taxon>
        <taxon>Botryosphaeria</taxon>
    </lineage>
</organism>
<evidence type="ECO:0000313" key="8">
    <source>
        <dbReference type="Proteomes" id="UP000572817"/>
    </source>
</evidence>
<dbReference type="GO" id="GO:0004497">
    <property type="term" value="F:monooxygenase activity"/>
    <property type="evidence" value="ECO:0007669"/>
    <property type="project" value="UniProtKB-KW"/>
</dbReference>
<keyword evidence="8" id="KW-1185">Reference proteome</keyword>
<evidence type="ECO:0000259" key="6">
    <source>
        <dbReference type="Pfam" id="PF13924"/>
    </source>
</evidence>
<evidence type="ECO:0000256" key="3">
    <source>
        <dbReference type="ARBA" id="ARBA00022827"/>
    </source>
</evidence>
<gene>
    <name evidence="7" type="ORF">GTA08_BOTSDO09543</name>
</gene>
<dbReference type="InterPro" id="IPR036188">
    <property type="entry name" value="FAD/NAD-bd_sf"/>
</dbReference>
<accession>A0A8H4IN74</accession>
<dbReference type="PANTHER" id="PTHR47178">
    <property type="entry name" value="MONOOXYGENASE, FAD-BINDING"/>
    <property type="match status" value="1"/>
</dbReference>
<proteinExistence type="predicted"/>
<dbReference type="OrthoDB" id="47494at2759"/>
<dbReference type="Gene3D" id="3.50.50.60">
    <property type="entry name" value="FAD/NAD(P)-binding domain"/>
    <property type="match status" value="2"/>
</dbReference>
<feature type="domain" description="Lipocalin-like" evidence="6">
    <location>
        <begin position="274"/>
        <end position="382"/>
    </location>
</feature>
<keyword evidence="4" id="KW-0560">Oxidoreductase</keyword>
<reference evidence="7" key="1">
    <citation type="submission" date="2020-04" db="EMBL/GenBank/DDBJ databases">
        <title>Genome Assembly and Annotation of Botryosphaeria dothidea sdau 11-99, a Latent Pathogen of Apple Fruit Ring Rot in China.</title>
        <authorList>
            <person name="Yu C."/>
            <person name="Diao Y."/>
            <person name="Lu Q."/>
            <person name="Zhao J."/>
            <person name="Cui S."/>
            <person name="Peng C."/>
            <person name="He B."/>
            <person name="Liu H."/>
        </authorList>
    </citation>
    <scope>NUCLEOTIDE SEQUENCE [LARGE SCALE GENOMIC DNA]</scope>
    <source>
        <strain evidence="7">Sdau11-99</strain>
    </source>
</reference>
<evidence type="ECO:0000256" key="2">
    <source>
        <dbReference type="ARBA" id="ARBA00022630"/>
    </source>
</evidence>
<dbReference type="PANTHER" id="PTHR47178:SF6">
    <property type="entry name" value="FAD-BINDING DOMAIN-CONTAINING PROTEIN"/>
    <property type="match status" value="1"/>
</dbReference>
<dbReference type="Pfam" id="PF13924">
    <property type="entry name" value="Lipocalin_5"/>
    <property type="match status" value="1"/>
</dbReference>
<sequence>MRAQTTEAKATDLPFTGKCSDILVTVVLIHYRIIKDLLSEMPDDLPPFETVSHLYGTGITCKGALYDGTTGEEKTRFADFIRADRQKLRVSGSILVGADGGHSKVRNQLVGAERGQCNLIPVDMFVGHTDLGKDEYNQQLLMGRSLWIAESPIGYIFVGLHCIAEDKNSAKYYFMVFRRHEGEINKVHPILNGPNRGCDAAHKTSPFGGEGGNHAMQDALDFVRVLDTIGVEDTLKLLSEFERATIPRATEAVLKNRAKSIDWENETTNPTCTQNGIPNIDPGFGPHPVGLILYHPDYYMSAALASTTPGDRPQNLTWPYRPSQGDADWALVGKHSIAYMGPFRLNESIPVVKTEDRLEGQVIHGPLKVASLPSFTGEGTVRC</sequence>
<evidence type="ECO:0000313" key="7">
    <source>
        <dbReference type="EMBL" id="KAF4303349.1"/>
    </source>
</evidence>
<keyword evidence="2" id="KW-0285">Flavoprotein</keyword>
<comment type="caution">
    <text evidence="7">The sequence shown here is derived from an EMBL/GenBank/DDBJ whole genome shotgun (WGS) entry which is preliminary data.</text>
</comment>
<evidence type="ECO:0000256" key="1">
    <source>
        <dbReference type="ARBA" id="ARBA00001974"/>
    </source>
</evidence>
<evidence type="ECO:0000256" key="5">
    <source>
        <dbReference type="ARBA" id="ARBA00023033"/>
    </source>
</evidence>
<evidence type="ECO:0000256" key="4">
    <source>
        <dbReference type="ARBA" id="ARBA00023002"/>
    </source>
</evidence>